<sequence length="202" mass="23306">MKQLILIIFWLGPYCLYGQNYMMPVDPQTNKITYSDVVDIKNKKDILFKNAQTWITKSFGDYKAVIQFEDKEAGRLIIKGVSSLDVYLFDRIRYVITIDCKDNKYRCVLTDLERGASVLPPISYLPVSQLDATIKSLQDELKLIDLKIQNETKKSVRKQWVDVKSKTETSLSMDINFVEQTNNKAKELLSSLKKAMAVNDDF</sequence>
<gene>
    <name evidence="3" type="ORF">IC230_13065</name>
</gene>
<accession>A0A927B1I0</accession>
<keyword evidence="1" id="KW-0175">Coiled coil</keyword>
<dbReference type="Gene3D" id="3.30.530.80">
    <property type="match status" value="1"/>
</dbReference>
<evidence type="ECO:0000256" key="1">
    <source>
        <dbReference type="SAM" id="Coils"/>
    </source>
</evidence>
<dbReference type="AlphaFoldDB" id="A0A927B1I0"/>
<dbReference type="InterPro" id="IPR027823">
    <property type="entry name" value="DUF4468"/>
</dbReference>
<dbReference type="RefSeq" id="WP_191039476.1">
    <property type="nucleotide sequence ID" value="NZ_JACXAA010000004.1"/>
</dbReference>
<proteinExistence type="predicted"/>
<evidence type="ECO:0000313" key="4">
    <source>
        <dbReference type="Proteomes" id="UP000653797"/>
    </source>
</evidence>
<dbReference type="EMBL" id="JACXAA010000004">
    <property type="protein sequence ID" value="MBD2753829.1"/>
    <property type="molecule type" value="Genomic_DNA"/>
</dbReference>
<evidence type="ECO:0000313" key="3">
    <source>
        <dbReference type="EMBL" id="MBD2753829.1"/>
    </source>
</evidence>
<dbReference type="Pfam" id="PF14730">
    <property type="entry name" value="DUF4468"/>
    <property type="match status" value="1"/>
</dbReference>
<reference evidence="3" key="1">
    <citation type="submission" date="2020-09" db="EMBL/GenBank/DDBJ databases">
        <authorList>
            <person name="Kim M.K."/>
        </authorList>
    </citation>
    <scope>NUCLEOTIDE SEQUENCE</scope>
    <source>
        <strain evidence="3">BT704</strain>
    </source>
</reference>
<evidence type="ECO:0000259" key="2">
    <source>
        <dbReference type="Pfam" id="PF14730"/>
    </source>
</evidence>
<organism evidence="3 4">
    <name type="scientific">Spirosoma validum</name>
    <dbReference type="NCBI Taxonomy" id="2771355"/>
    <lineage>
        <taxon>Bacteria</taxon>
        <taxon>Pseudomonadati</taxon>
        <taxon>Bacteroidota</taxon>
        <taxon>Cytophagia</taxon>
        <taxon>Cytophagales</taxon>
        <taxon>Cytophagaceae</taxon>
        <taxon>Spirosoma</taxon>
    </lineage>
</organism>
<dbReference type="Proteomes" id="UP000653797">
    <property type="component" value="Unassembled WGS sequence"/>
</dbReference>
<name>A0A927B1I0_9BACT</name>
<feature type="domain" description="DUF4468" evidence="2">
    <location>
        <begin position="34"/>
        <end position="113"/>
    </location>
</feature>
<feature type="coiled-coil region" evidence="1">
    <location>
        <begin position="127"/>
        <end position="198"/>
    </location>
</feature>
<comment type="caution">
    <text evidence="3">The sequence shown here is derived from an EMBL/GenBank/DDBJ whole genome shotgun (WGS) entry which is preliminary data.</text>
</comment>
<protein>
    <submittedName>
        <fullName evidence="3">DUF4468 domain-containing protein</fullName>
    </submittedName>
</protein>
<keyword evidence="4" id="KW-1185">Reference proteome</keyword>